<keyword evidence="2" id="KW-0732">Signal</keyword>
<evidence type="ECO:0008006" key="5">
    <source>
        <dbReference type="Google" id="ProtNLM"/>
    </source>
</evidence>
<dbReference type="OrthoDB" id="3369896at2"/>
<gene>
    <name evidence="3" type="ORF">BBN63_13105</name>
</gene>
<dbReference type="Proteomes" id="UP000189677">
    <property type="component" value="Chromosome"/>
</dbReference>
<reference evidence="3 4" key="1">
    <citation type="submission" date="2016-11" db="EMBL/GenBank/DDBJ databases">
        <title>Complete genome sequence of Streptomyces niveus SCSIO 3406.</title>
        <authorList>
            <person name="Zhu Q."/>
            <person name="Cheng W."/>
            <person name="Song Y."/>
            <person name="Li Q."/>
            <person name="Ju J."/>
        </authorList>
    </citation>
    <scope>NUCLEOTIDE SEQUENCE [LARGE SCALE GENOMIC DNA]</scope>
    <source>
        <strain evidence="3 4">SCSIO 3406</strain>
    </source>
</reference>
<dbReference type="RefSeq" id="WP_078075572.1">
    <property type="nucleotide sequence ID" value="NZ_CP018047.1"/>
</dbReference>
<dbReference type="Gene3D" id="2.50.20.20">
    <property type="match status" value="1"/>
</dbReference>
<proteinExistence type="predicted"/>
<dbReference type="EMBL" id="CP018047">
    <property type="protein sequence ID" value="AQU67038.1"/>
    <property type="molecule type" value="Genomic_DNA"/>
</dbReference>
<sequence>MTMSTWGRVGVSLTALAVVAGVAGCQSDDSDTKRTGGSAANGGEPQSRSAVTEVLTAAYEKTAAAKSAKVSMTMSMPAGAAGAAGGGEMEMAGVMGWDPMVMDMTMTGSMMQAEPDAPDKIRMVWVENAMYMDMGAEAAKDMDGKRWMKLDLAAAAEASGDPAAASELTGGMENMNQDPAQQLALLLDSPNVKHVGSEKVDGVDAQHYKGTLTVAEMVESNESLDVLSAKERKDLLAGIDKSGIEGYDIEVWVNEDDYPVKMDVGMDSPQGAMKMSARYSDYGAKASVQTPPAGDTVDLFEMLGDLGGEAGAGADDSGI</sequence>
<feature type="chain" id="PRO_5038354938" description="Lipoprotein" evidence="2">
    <location>
        <begin position="18"/>
        <end position="319"/>
    </location>
</feature>
<dbReference type="InterPro" id="IPR029046">
    <property type="entry name" value="LolA/LolB/LppX"/>
</dbReference>
<evidence type="ECO:0000256" key="1">
    <source>
        <dbReference type="SAM" id="MobiDB-lite"/>
    </source>
</evidence>
<accession>A0A1U9QRZ8</accession>
<protein>
    <recommendedName>
        <fullName evidence="5">Lipoprotein</fullName>
    </recommendedName>
</protein>
<keyword evidence="4" id="KW-1185">Reference proteome</keyword>
<organism evidence="3 4">
    <name type="scientific">Streptomyces niveus</name>
    <name type="common">Streptomyces spheroides</name>
    <dbReference type="NCBI Taxonomy" id="193462"/>
    <lineage>
        <taxon>Bacteria</taxon>
        <taxon>Bacillati</taxon>
        <taxon>Actinomycetota</taxon>
        <taxon>Actinomycetes</taxon>
        <taxon>Kitasatosporales</taxon>
        <taxon>Streptomycetaceae</taxon>
        <taxon>Streptomyces</taxon>
    </lineage>
</organism>
<feature type="signal peptide" evidence="2">
    <location>
        <begin position="1"/>
        <end position="17"/>
    </location>
</feature>
<dbReference type="SUPFAM" id="SSF89392">
    <property type="entry name" value="Prokaryotic lipoproteins and lipoprotein localization factors"/>
    <property type="match status" value="1"/>
</dbReference>
<dbReference type="AlphaFoldDB" id="A0A1U9QRZ8"/>
<evidence type="ECO:0000313" key="4">
    <source>
        <dbReference type="Proteomes" id="UP000189677"/>
    </source>
</evidence>
<name>A0A1U9QRZ8_STRNV</name>
<evidence type="ECO:0000313" key="3">
    <source>
        <dbReference type="EMBL" id="AQU67038.1"/>
    </source>
</evidence>
<evidence type="ECO:0000256" key="2">
    <source>
        <dbReference type="SAM" id="SignalP"/>
    </source>
</evidence>
<feature type="region of interest" description="Disordered" evidence="1">
    <location>
        <begin position="25"/>
        <end position="49"/>
    </location>
</feature>
<dbReference type="KEGG" id="snw:BBN63_13105"/>